<sequence>MTPNSSRATTSSSVSGVAVPSTLWATGPAPFGPADRWPDPVVTRVVREFSAPGDRVLLLDPAPSTGRGGLRAVPADTGAALAITEAAGRDARLGPGPDNEHAALVLASLLGEGLGPDPDHVTALAARRVAAGGLLVVLSRCRHGVHGVLLDPAATVVADAQAADLLYLQHIIAAPVTGTDIASTAAPSSTQRPEHGHRHEISHLDLFVFLNPRAA</sequence>
<evidence type="ECO:0000313" key="1">
    <source>
        <dbReference type="EMBL" id="MTE17043.1"/>
    </source>
</evidence>
<dbReference type="AlphaFoldDB" id="A0A6I3L211"/>
<comment type="caution">
    <text evidence="1">The sequence shown here is derived from an EMBL/GenBank/DDBJ whole genome shotgun (WGS) entry which is preliminary data.</text>
</comment>
<evidence type="ECO:0008006" key="3">
    <source>
        <dbReference type="Google" id="ProtNLM"/>
    </source>
</evidence>
<reference evidence="1 2" key="1">
    <citation type="submission" date="2019-11" db="EMBL/GenBank/DDBJ databases">
        <title>Nocardia sp. nov. CT2-14 isolated from soil.</title>
        <authorList>
            <person name="Kanchanasin P."/>
            <person name="Tanasupawat S."/>
            <person name="Yuki M."/>
            <person name="Kudo T."/>
        </authorList>
    </citation>
    <scope>NUCLEOTIDE SEQUENCE [LARGE SCALE GENOMIC DNA]</scope>
    <source>
        <strain evidence="1 2">CT2-14</strain>
    </source>
</reference>
<proteinExistence type="predicted"/>
<keyword evidence="2" id="KW-1185">Reference proteome</keyword>
<name>A0A6I3L211_9NOCA</name>
<protein>
    <recommendedName>
        <fullName evidence="3">Class I SAM-dependent methyltransferase</fullName>
    </recommendedName>
</protein>
<gene>
    <name evidence="1" type="ORF">GLP40_30425</name>
</gene>
<accession>A0A6I3L211</accession>
<organism evidence="1 2">
    <name type="scientific">Nocardia aurantiaca</name>
    <dbReference type="NCBI Taxonomy" id="2675850"/>
    <lineage>
        <taxon>Bacteria</taxon>
        <taxon>Bacillati</taxon>
        <taxon>Actinomycetota</taxon>
        <taxon>Actinomycetes</taxon>
        <taxon>Mycobacteriales</taxon>
        <taxon>Nocardiaceae</taxon>
        <taxon>Nocardia</taxon>
    </lineage>
</organism>
<dbReference type="Proteomes" id="UP000432464">
    <property type="component" value="Unassembled WGS sequence"/>
</dbReference>
<dbReference type="RefSeq" id="WP_154791467.1">
    <property type="nucleotide sequence ID" value="NZ_WMBB01000019.1"/>
</dbReference>
<dbReference type="EMBL" id="WMBB01000019">
    <property type="protein sequence ID" value="MTE17043.1"/>
    <property type="molecule type" value="Genomic_DNA"/>
</dbReference>
<evidence type="ECO:0000313" key="2">
    <source>
        <dbReference type="Proteomes" id="UP000432464"/>
    </source>
</evidence>